<evidence type="ECO:0000256" key="1">
    <source>
        <dbReference type="SAM" id="Coils"/>
    </source>
</evidence>
<sequence length="495" mass="56802">MVGTAQETASGLSKDIIVKVQDVIAIVTKEKSPEPDRRPNKNMYIEDVAEFARVLLRTTEMIFNCGWQRIQILFFCQLAAITASQGGCPRLFIFLKPDFMKRFLGKKAANEFKIPETIFDPTLVLSLHVCLLSMLFHIKGFKKVSTTEPVLDCPEKLYSLGELDGEGQQELKLKHEILDKFVFCQMRRGGEITGFDQVARPYLLQYAGAKKFNSSEEVTNALQNVILQHADIRTFVRHYEVDVDVDVQGIIRKTGSQTPLVRFACSLSASIDPNRPYKLSSEESKSLNGLPVVRAQQDTSSRFGHVDEGALSKHHRHLREKLELFQDRTMEAKRKYNKAVRELRNEEQRQRNRRIWNNLERYRNEQPVIDLEWQLAEKLVDTKVVGALEHKGFMSLQRLMVIDATLSMLGATLEAEYQRRINIINAMIAFCPVEEGRPSQSRCRPVPDDDEPVLLPNGNNISRTRPRLLCAKRWNPYRSSLLKNDLSSAFFVWEC</sequence>
<organism evidence="2 3">
    <name type="scientific">Aspergillus glaucus CBS 516.65</name>
    <dbReference type="NCBI Taxonomy" id="1160497"/>
    <lineage>
        <taxon>Eukaryota</taxon>
        <taxon>Fungi</taxon>
        <taxon>Dikarya</taxon>
        <taxon>Ascomycota</taxon>
        <taxon>Pezizomycotina</taxon>
        <taxon>Eurotiomycetes</taxon>
        <taxon>Eurotiomycetidae</taxon>
        <taxon>Eurotiales</taxon>
        <taxon>Aspergillaceae</taxon>
        <taxon>Aspergillus</taxon>
        <taxon>Aspergillus subgen. Aspergillus</taxon>
    </lineage>
</organism>
<dbReference type="RefSeq" id="XP_022400252.1">
    <property type="nucleotide sequence ID" value="XM_022548331.1"/>
</dbReference>
<dbReference type="Pfam" id="PF11917">
    <property type="entry name" value="DUF3435"/>
    <property type="match status" value="1"/>
</dbReference>
<protein>
    <submittedName>
        <fullName evidence="2">Uncharacterized protein</fullName>
    </submittedName>
</protein>
<dbReference type="AlphaFoldDB" id="A0A1L9VI28"/>
<dbReference type="EMBL" id="KV878899">
    <property type="protein sequence ID" value="OJJ83554.1"/>
    <property type="molecule type" value="Genomic_DNA"/>
</dbReference>
<evidence type="ECO:0000313" key="3">
    <source>
        <dbReference type="Proteomes" id="UP000184300"/>
    </source>
</evidence>
<feature type="coiled-coil region" evidence="1">
    <location>
        <begin position="326"/>
        <end position="353"/>
    </location>
</feature>
<dbReference type="PANTHER" id="PTHR37535">
    <property type="entry name" value="FLUG DOMAIN PROTEIN"/>
    <property type="match status" value="1"/>
</dbReference>
<dbReference type="VEuPathDB" id="FungiDB:ASPGLDRAFT_58641"/>
<dbReference type="InterPro" id="IPR021842">
    <property type="entry name" value="DUF3435"/>
</dbReference>
<name>A0A1L9VI28_ASPGL</name>
<keyword evidence="1" id="KW-0175">Coiled coil</keyword>
<dbReference type="OrthoDB" id="3544487at2759"/>
<gene>
    <name evidence="2" type="ORF">ASPGLDRAFT_58641</name>
</gene>
<dbReference type="GeneID" id="34464591"/>
<reference evidence="3" key="1">
    <citation type="journal article" date="2017" name="Genome Biol.">
        <title>Comparative genomics reveals high biological diversity and specific adaptations in the industrially and medically important fungal genus Aspergillus.</title>
        <authorList>
            <person name="de Vries R.P."/>
            <person name="Riley R."/>
            <person name="Wiebenga A."/>
            <person name="Aguilar-Osorio G."/>
            <person name="Amillis S."/>
            <person name="Uchima C.A."/>
            <person name="Anderluh G."/>
            <person name="Asadollahi M."/>
            <person name="Askin M."/>
            <person name="Barry K."/>
            <person name="Battaglia E."/>
            <person name="Bayram O."/>
            <person name="Benocci T."/>
            <person name="Braus-Stromeyer S.A."/>
            <person name="Caldana C."/>
            <person name="Canovas D."/>
            <person name="Cerqueira G.C."/>
            <person name="Chen F."/>
            <person name="Chen W."/>
            <person name="Choi C."/>
            <person name="Clum A."/>
            <person name="Dos Santos R.A."/>
            <person name="Damasio A.R."/>
            <person name="Diallinas G."/>
            <person name="Emri T."/>
            <person name="Fekete E."/>
            <person name="Flipphi M."/>
            <person name="Freyberg S."/>
            <person name="Gallo A."/>
            <person name="Gournas C."/>
            <person name="Habgood R."/>
            <person name="Hainaut M."/>
            <person name="Harispe M.L."/>
            <person name="Henrissat B."/>
            <person name="Hilden K.S."/>
            <person name="Hope R."/>
            <person name="Hossain A."/>
            <person name="Karabika E."/>
            <person name="Karaffa L."/>
            <person name="Karanyi Z."/>
            <person name="Krasevec N."/>
            <person name="Kuo A."/>
            <person name="Kusch H."/>
            <person name="LaButti K."/>
            <person name="Lagendijk E.L."/>
            <person name="Lapidus A."/>
            <person name="Levasseur A."/>
            <person name="Lindquist E."/>
            <person name="Lipzen A."/>
            <person name="Logrieco A.F."/>
            <person name="MacCabe A."/>
            <person name="Maekelae M.R."/>
            <person name="Malavazi I."/>
            <person name="Melin P."/>
            <person name="Meyer V."/>
            <person name="Mielnichuk N."/>
            <person name="Miskei M."/>
            <person name="Molnar A.P."/>
            <person name="Mule G."/>
            <person name="Ngan C.Y."/>
            <person name="Orejas M."/>
            <person name="Orosz E."/>
            <person name="Ouedraogo J.P."/>
            <person name="Overkamp K.M."/>
            <person name="Park H.-S."/>
            <person name="Perrone G."/>
            <person name="Piumi F."/>
            <person name="Punt P.J."/>
            <person name="Ram A.F."/>
            <person name="Ramon A."/>
            <person name="Rauscher S."/>
            <person name="Record E."/>
            <person name="Riano-Pachon D.M."/>
            <person name="Robert V."/>
            <person name="Roehrig J."/>
            <person name="Ruller R."/>
            <person name="Salamov A."/>
            <person name="Salih N.S."/>
            <person name="Samson R.A."/>
            <person name="Sandor E."/>
            <person name="Sanguinetti M."/>
            <person name="Schuetze T."/>
            <person name="Sepcic K."/>
            <person name="Shelest E."/>
            <person name="Sherlock G."/>
            <person name="Sophianopoulou V."/>
            <person name="Squina F.M."/>
            <person name="Sun H."/>
            <person name="Susca A."/>
            <person name="Todd R.B."/>
            <person name="Tsang A."/>
            <person name="Unkles S.E."/>
            <person name="van de Wiele N."/>
            <person name="van Rossen-Uffink D."/>
            <person name="Oliveira J.V."/>
            <person name="Vesth T.C."/>
            <person name="Visser J."/>
            <person name="Yu J.-H."/>
            <person name="Zhou M."/>
            <person name="Andersen M.R."/>
            <person name="Archer D.B."/>
            <person name="Baker S.E."/>
            <person name="Benoit I."/>
            <person name="Brakhage A.A."/>
            <person name="Braus G.H."/>
            <person name="Fischer R."/>
            <person name="Frisvad J.C."/>
            <person name="Goldman G.H."/>
            <person name="Houbraken J."/>
            <person name="Oakley B."/>
            <person name="Pocsi I."/>
            <person name="Scazzocchio C."/>
            <person name="Seiboth B."/>
            <person name="vanKuyk P.A."/>
            <person name="Wortman J."/>
            <person name="Dyer P.S."/>
            <person name="Grigoriev I.V."/>
        </authorList>
    </citation>
    <scope>NUCLEOTIDE SEQUENCE [LARGE SCALE GENOMIC DNA]</scope>
    <source>
        <strain evidence="3">CBS 516.65</strain>
    </source>
</reference>
<dbReference type="PANTHER" id="PTHR37535:SF2">
    <property type="entry name" value="FINGER DOMAIN PROTEIN, PUTATIVE (AFU_ORTHOLOGUE AFUA_6G09300)-RELATED"/>
    <property type="match status" value="1"/>
</dbReference>
<keyword evidence="3" id="KW-1185">Reference proteome</keyword>
<evidence type="ECO:0000313" key="2">
    <source>
        <dbReference type="EMBL" id="OJJ83554.1"/>
    </source>
</evidence>
<proteinExistence type="predicted"/>
<dbReference type="STRING" id="1160497.A0A1L9VI28"/>
<dbReference type="Proteomes" id="UP000184300">
    <property type="component" value="Unassembled WGS sequence"/>
</dbReference>
<accession>A0A1L9VI28</accession>